<proteinExistence type="predicted"/>
<name>A0A2V4PAI2_9ACTN</name>
<protein>
    <submittedName>
        <fullName evidence="1">Uncharacterized protein</fullName>
    </submittedName>
</protein>
<sequence length="120" mass="12870">MVGRLQMGDFSPASLLCRIDTYAGSIQCGFGAELRDTVLDCMDELVMAHGVAELQPDESTIRVLRISEISPVGHPTTPSLDRLAAEQMVAPVDSISDLSIEPIDDFDSFLAAISSAREDG</sequence>
<dbReference type="Proteomes" id="UP000248039">
    <property type="component" value="Unassembled WGS sequence"/>
</dbReference>
<evidence type="ECO:0000313" key="2">
    <source>
        <dbReference type="Proteomes" id="UP000248039"/>
    </source>
</evidence>
<dbReference type="AlphaFoldDB" id="A0A2V4PAI2"/>
<reference evidence="1 2" key="1">
    <citation type="submission" date="2018-03" db="EMBL/GenBank/DDBJ databases">
        <title>Bioinformatic expansion and discovery of thiopeptide antibiotics.</title>
        <authorList>
            <person name="Schwalen C.J."/>
            <person name="Hudson G.A."/>
            <person name="Mitchell D.A."/>
        </authorList>
    </citation>
    <scope>NUCLEOTIDE SEQUENCE [LARGE SCALE GENOMIC DNA]</scope>
    <source>
        <strain evidence="1 2">ATCC 21389</strain>
    </source>
</reference>
<accession>A0A2V4PAI2</accession>
<keyword evidence="2" id="KW-1185">Reference proteome</keyword>
<dbReference type="EMBL" id="PYBW01000039">
    <property type="protein sequence ID" value="PYC80497.1"/>
    <property type="molecule type" value="Genomic_DNA"/>
</dbReference>
<organism evidence="1 2">
    <name type="scientific">Streptomyces tateyamensis</name>
    <dbReference type="NCBI Taxonomy" id="565073"/>
    <lineage>
        <taxon>Bacteria</taxon>
        <taxon>Bacillati</taxon>
        <taxon>Actinomycetota</taxon>
        <taxon>Actinomycetes</taxon>
        <taxon>Kitasatosporales</taxon>
        <taxon>Streptomycetaceae</taxon>
        <taxon>Streptomyces</taxon>
    </lineage>
</organism>
<evidence type="ECO:0000313" key="1">
    <source>
        <dbReference type="EMBL" id="PYC80497.1"/>
    </source>
</evidence>
<comment type="caution">
    <text evidence="1">The sequence shown here is derived from an EMBL/GenBank/DDBJ whole genome shotgun (WGS) entry which is preliminary data.</text>
</comment>
<gene>
    <name evidence="1" type="ORF">C7C46_12400</name>
</gene>